<evidence type="ECO:0000259" key="1">
    <source>
        <dbReference type="Pfam" id="PF00425"/>
    </source>
</evidence>
<gene>
    <name evidence="2" type="ORF">KDW_11080</name>
</gene>
<name>A0A5J4KP03_9CHLR</name>
<proteinExistence type="predicted"/>
<dbReference type="Gene3D" id="3.60.120.10">
    <property type="entry name" value="Anthranilate synthase"/>
    <property type="match status" value="1"/>
</dbReference>
<dbReference type="Pfam" id="PF00425">
    <property type="entry name" value="Chorismate_bind"/>
    <property type="match status" value="1"/>
</dbReference>
<keyword evidence="3" id="KW-1185">Reference proteome</keyword>
<dbReference type="AlphaFoldDB" id="A0A5J4KP03"/>
<sequence>MLKLKNIQHLETPIMGNLLPGHSILEAIEDLHPTPAVGGYPRLPALEAIAEDEHLDRGWYAGPVGWIGTGGNGEFAVALRSGLVEGRQATLFAGCGIVADSDPESELQESCLKLQVMLRGLGGEK</sequence>
<dbReference type="PANTHER" id="PTHR42839">
    <property type="entry name" value="ISOCHORISMATE SYNTHASE ENTC"/>
    <property type="match status" value="1"/>
</dbReference>
<dbReference type="Proteomes" id="UP000326912">
    <property type="component" value="Unassembled WGS sequence"/>
</dbReference>
<dbReference type="GO" id="GO:0009697">
    <property type="term" value="P:salicylic acid biosynthetic process"/>
    <property type="evidence" value="ECO:0007669"/>
    <property type="project" value="TreeGrafter"/>
</dbReference>
<accession>A0A5J4KP03</accession>
<dbReference type="InterPro" id="IPR005801">
    <property type="entry name" value="ADC_synthase"/>
</dbReference>
<organism evidence="2 3">
    <name type="scientific">Dictyobacter vulcani</name>
    <dbReference type="NCBI Taxonomy" id="2607529"/>
    <lineage>
        <taxon>Bacteria</taxon>
        <taxon>Bacillati</taxon>
        <taxon>Chloroflexota</taxon>
        <taxon>Ktedonobacteria</taxon>
        <taxon>Ktedonobacterales</taxon>
        <taxon>Dictyobacteraceae</taxon>
        <taxon>Dictyobacter</taxon>
    </lineage>
</organism>
<feature type="domain" description="Chorismate-utilising enzyme C-terminal" evidence="1">
    <location>
        <begin position="3"/>
        <end position="113"/>
    </location>
</feature>
<dbReference type="PANTHER" id="PTHR42839:SF2">
    <property type="entry name" value="ISOCHORISMATE SYNTHASE ENTC"/>
    <property type="match status" value="1"/>
</dbReference>
<evidence type="ECO:0000313" key="3">
    <source>
        <dbReference type="Proteomes" id="UP000326912"/>
    </source>
</evidence>
<evidence type="ECO:0000313" key="2">
    <source>
        <dbReference type="EMBL" id="GER86946.1"/>
    </source>
</evidence>
<comment type="caution">
    <text evidence="2">The sequence shown here is derived from an EMBL/GenBank/DDBJ whole genome shotgun (WGS) entry which is preliminary data.</text>
</comment>
<dbReference type="RefSeq" id="WP_162004973.1">
    <property type="nucleotide sequence ID" value="NZ_BKZW01000001.1"/>
</dbReference>
<dbReference type="SUPFAM" id="SSF56322">
    <property type="entry name" value="ADC synthase"/>
    <property type="match status" value="1"/>
</dbReference>
<reference evidence="2 3" key="1">
    <citation type="submission" date="2019-10" db="EMBL/GenBank/DDBJ databases">
        <title>Dictyobacter vulcani sp. nov., within the class Ktedonobacteria, isolated from soil of volcanic Mt. Zao.</title>
        <authorList>
            <person name="Zheng Y."/>
            <person name="Wang C.M."/>
            <person name="Sakai Y."/>
            <person name="Abe K."/>
            <person name="Yokota A."/>
            <person name="Yabe S."/>
        </authorList>
    </citation>
    <scope>NUCLEOTIDE SEQUENCE [LARGE SCALE GENOMIC DNA]</scope>
    <source>
        <strain evidence="2 3">W12</strain>
    </source>
</reference>
<dbReference type="EMBL" id="BKZW01000001">
    <property type="protein sequence ID" value="GER86946.1"/>
    <property type="molecule type" value="Genomic_DNA"/>
</dbReference>
<dbReference type="InterPro" id="IPR015890">
    <property type="entry name" value="Chorismate_C"/>
</dbReference>
<dbReference type="GO" id="GO:0008909">
    <property type="term" value="F:isochorismate synthase activity"/>
    <property type="evidence" value="ECO:0007669"/>
    <property type="project" value="TreeGrafter"/>
</dbReference>
<protein>
    <recommendedName>
        <fullName evidence="1">Chorismate-utilising enzyme C-terminal domain-containing protein</fullName>
    </recommendedName>
</protein>